<proteinExistence type="predicted"/>
<dbReference type="AlphaFoldDB" id="A0A0G0NH25"/>
<sequence length="62" mass="7337">MLSRQAIDEYKAIYKKEYGKDITDAEAEEQGMKLLRLFKIIYRPIPKGWPKEYGKKLKEASK</sequence>
<name>A0A0G0NH25_9BACT</name>
<dbReference type="EMBL" id="LBVL01000009">
    <property type="protein sequence ID" value="KKQ85184.1"/>
    <property type="molecule type" value="Genomic_DNA"/>
</dbReference>
<accession>A0A0G0NH25</accession>
<comment type="caution">
    <text evidence="1">The sequence shown here is derived from an EMBL/GenBank/DDBJ whole genome shotgun (WGS) entry which is preliminary data.</text>
</comment>
<evidence type="ECO:0000313" key="1">
    <source>
        <dbReference type="EMBL" id="KKQ85184.1"/>
    </source>
</evidence>
<dbReference type="STRING" id="1618570.UT08_C0009G0018"/>
<protein>
    <submittedName>
        <fullName evidence="1">Uncharacterized protein</fullName>
    </submittedName>
</protein>
<evidence type="ECO:0000313" key="2">
    <source>
        <dbReference type="Proteomes" id="UP000034081"/>
    </source>
</evidence>
<dbReference type="Proteomes" id="UP000034081">
    <property type="component" value="Unassembled WGS sequence"/>
</dbReference>
<reference evidence="1 2" key="1">
    <citation type="journal article" date="2015" name="Nature">
        <title>rRNA introns, odd ribosomes, and small enigmatic genomes across a large radiation of phyla.</title>
        <authorList>
            <person name="Brown C.T."/>
            <person name="Hug L.A."/>
            <person name="Thomas B.C."/>
            <person name="Sharon I."/>
            <person name="Castelle C.J."/>
            <person name="Singh A."/>
            <person name="Wilkins M.J."/>
            <person name="Williams K.H."/>
            <person name="Banfield J.F."/>
        </authorList>
    </citation>
    <scope>NUCLEOTIDE SEQUENCE [LARGE SCALE GENOMIC DNA]</scope>
</reference>
<organism evidence="1 2">
    <name type="scientific">Candidatus Woesebacteria bacterium GW2011_GWB1_38_8</name>
    <dbReference type="NCBI Taxonomy" id="1618570"/>
    <lineage>
        <taxon>Bacteria</taxon>
        <taxon>Candidatus Woeseibacteriota</taxon>
    </lineage>
</organism>
<gene>
    <name evidence="1" type="ORF">UT08_C0009G0018</name>
</gene>